<dbReference type="AlphaFoldDB" id="A0A2R6W0K4"/>
<evidence type="ECO:0000313" key="2">
    <source>
        <dbReference type="Proteomes" id="UP000244005"/>
    </source>
</evidence>
<dbReference type="Gramene" id="Mp4g13740.1">
    <property type="protein sequence ID" value="Mp4g13740.1.cds1"/>
    <property type="gene ID" value="Mp4g13740"/>
</dbReference>
<proteinExistence type="predicted"/>
<reference evidence="2" key="1">
    <citation type="journal article" date="2017" name="Cell">
        <title>Insights into land plant evolution garnered from the Marchantia polymorpha genome.</title>
        <authorList>
            <person name="Bowman J.L."/>
            <person name="Kohchi T."/>
            <person name="Yamato K.T."/>
            <person name="Jenkins J."/>
            <person name="Shu S."/>
            <person name="Ishizaki K."/>
            <person name="Yamaoka S."/>
            <person name="Nishihama R."/>
            <person name="Nakamura Y."/>
            <person name="Berger F."/>
            <person name="Adam C."/>
            <person name="Aki S.S."/>
            <person name="Althoff F."/>
            <person name="Araki T."/>
            <person name="Arteaga-Vazquez M.A."/>
            <person name="Balasubrmanian S."/>
            <person name="Barry K."/>
            <person name="Bauer D."/>
            <person name="Boehm C.R."/>
            <person name="Briginshaw L."/>
            <person name="Caballero-Perez J."/>
            <person name="Catarino B."/>
            <person name="Chen F."/>
            <person name="Chiyoda S."/>
            <person name="Chovatia M."/>
            <person name="Davies K.M."/>
            <person name="Delmans M."/>
            <person name="Demura T."/>
            <person name="Dierschke T."/>
            <person name="Dolan L."/>
            <person name="Dorantes-Acosta A.E."/>
            <person name="Eklund D.M."/>
            <person name="Florent S.N."/>
            <person name="Flores-Sandoval E."/>
            <person name="Fujiyama A."/>
            <person name="Fukuzawa H."/>
            <person name="Galik B."/>
            <person name="Grimanelli D."/>
            <person name="Grimwood J."/>
            <person name="Grossniklaus U."/>
            <person name="Hamada T."/>
            <person name="Haseloff J."/>
            <person name="Hetherington A.J."/>
            <person name="Higo A."/>
            <person name="Hirakawa Y."/>
            <person name="Hundley H.N."/>
            <person name="Ikeda Y."/>
            <person name="Inoue K."/>
            <person name="Inoue S.I."/>
            <person name="Ishida S."/>
            <person name="Jia Q."/>
            <person name="Kakita M."/>
            <person name="Kanazawa T."/>
            <person name="Kawai Y."/>
            <person name="Kawashima T."/>
            <person name="Kennedy M."/>
            <person name="Kinose K."/>
            <person name="Kinoshita T."/>
            <person name="Kohara Y."/>
            <person name="Koide E."/>
            <person name="Komatsu K."/>
            <person name="Kopischke S."/>
            <person name="Kubo M."/>
            <person name="Kyozuka J."/>
            <person name="Lagercrantz U."/>
            <person name="Lin S.S."/>
            <person name="Lindquist E."/>
            <person name="Lipzen A.M."/>
            <person name="Lu C.W."/>
            <person name="De Luna E."/>
            <person name="Martienssen R.A."/>
            <person name="Minamino N."/>
            <person name="Mizutani M."/>
            <person name="Mizutani M."/>
            <person name="Mochizuki N."/>
            <person name="Monte I."/>
            <person name="Mosher R."/>
            <person name="Nagasaki H."/>
            <person name="Nakagami H."/>
            <person name="Naramoto S."/>
            <person name="Nishitani K."/>
            <person name="Ohtani M."/>
            <person name="Okamoto T."/>
            <person name="Okumura M."/>
            <person name="Phillips J."/>
            <person name="Pollak B."/>
            <person name="Reinders A."/>
            <person name="Rovekamp M."/>
            <person name="Sano R."/>
            <person name="Sawa S."/>
            <person name="Schmid M.W."/>
            <person name="Shirakawa M."/>
            <person name="Solano R."/>
            <person name="Spunde A."/>
            <person name="Suetsugu N."/>
            <person name="Sugano S."/>
            <person name="Sugiyama A."/>
            <person name="Sun R."/>
            <person name="Suzuki Y."/>
            <person name="Takenaka M."/>
            <person name="Takezawa D."/>
            <person name="Tomogane H."/>
            <person name="Tsuzuki M."/>
            <person name="Ueda T."/>
            <person name="Umeda M."/>
            <person name="Ward J.M."/>
            <person name="Watanabe Y."/>
            <person name="Yazaki K."/>
            <person name="Yokoyama R."/>
            <person name="Yoshitake Y."/>
            <person name="Yotsui I."/>
            <person name="Zachgo S."/>
            <person name="Schmutz J."/>
        </authorList>
    </citation>
    <scope>NUCLEOTIDE SEQUENCE [LARGE SCALE GENOMIC DNA]</scope>
    <source>
        <strain evidence="2">Tak-1</strain>
    </source>
</reference>
<sequence length="117" mass="13184">MSAGSECRAQLTVVVSALRFLCTMSREKRTSGFDRSYSSRNSSLLFERKFDSKFATFGFLVVRGGDGGISRFAFGGRTPREKSVAPMKIFGVEFRKFCEFGGGFYRPVSMKLLKRDF</sequence>
<dbReference type="EMBL" id="KZ772870">
    <property type="protein sequence ID" value="PTQ27388.1"/>
    <property type="molecule type" value="Genomic_DNA"/>
</dbReference>
<keyword evidence="2" id="KW-1185">Reference proteome</keyword>
<accession>A0A2R6W0K4</accession>
<evidence type="ECO:0000313" key="1">
    <source>
        <dbReference type="EMBL" id="PTQ27388.1"/>
    </source>
</evidence>
<protein>
    <submittedName>
        <fullName evidence="1">Uncharacterized protein</fullName>
    </submittedName>
</protein>
<organism evidence="1 2">
    <name type="scientific">Marchantia polymorpha</name>
    <name type="common">Common liverwort</name>
    <name type="synonym">Marchantia aquatica</name>
    <dbReference type="NCBI Taxonomy" id="3197"/>
    <lineage>
        <taxon>Eukaryota</taxon>
        <taxon>Viridiplantae</taxon>
        <taxon>Streptophyta</taxon>
        <taxon>Embryophyta</taxon>
        <taxon>Marchantiophyta</taxon>
        <taxon>Marchantiopsida</taxon>
        <taxon>Marchantiidae</taxon>
        <taxon>Marchantiales</taxon>
        <taxon>Marchantiaceae</taxon>
        <taxon>Marchantia</taxon>
    </lineage>
</organism>
<gene>
    <name evidence="1" type="ORF">MARPO_0202s0015</name>
</gene>
<name>A0A2R6W0K4_MARPO</name>
<dbReference type="Proteomes" id="UP000244005">
    <property type="component" value="Unassembled WGS sequence"/>
</dbReference>